<dbReference type="Pfam" id="PF00079">
    <property type="entry name" value="Serpin"/>
    <property type="match status" value="1"/>
</dbReference>
<feature type="domain" description="Serpin" evidence="3">
    <location>
        <begin position="189"/>
        <end position="539"/>
    </location>
</feature>
<feature type="region of interest" description="Disordered" evidence="2">
    <location>
        <begin position="132"/>
        <end position="153"/>
    </location>
</feature>
<feature type="non-terminal residue" evidence="4">
    <location>
        <position position="543"/>
    </location>
</feature>
<dbReference type="InterPro" id="IPR023796">
    <property type="entry name" value="Serpin_dom"/>
</dbReference>
<dbReference type="Pfam" id="PF03184">
    <property type="entry name" value="DDE_1"/>
    <property type="match status" value="1"/>
</dbReference>
<dbReference type="EMBL" id="JAATIS010003638">
    <property type="protein sequence ID" value="KAG2463599.1"/>
    <property type="molecule type" value="Genomic_DNA"/>
</dbReference>
<evidence type="ECO:0000313" key="4">
    <source>
        <dbReference type="EMBL" id="KAG2463599.1"/>
    </source>
</evidence>
<organism evidence="4 5">
    <name type="scientific">Polypterus senegalus</name>
    <name type="common">Senegal bichir</name>
    <dbReference type="NCBI Taxonomy" id="55291"/>
    <lineage>
        <taxon>Eukaryota</taxon>
        <taxon>Metazoa</taxon>
        <taxon>Chordata</taxon>
        <taxon>Craniata</taxon>
        <taxon>Vertebrata</taxon>
        <taxon>Euteleostomi</taxon>
        <taxon>Actinopterygii</taxon>
        <taxon>Polypteriformes</taxon>
        <taxon>Polypteridae</taxon>
        <taxon>Polypterus</taxon>
    </lineage>
</organism>
<feature type="compositionally biased region" description="Acidic residues" evidence="2">
    <location>
        <begin position="136"/>
        <end position="145"/>
    </location>
</feature>
<name>A0A8X7X9Y9_POLSE</name>
<dbReference type="InterPro" id="IPR023795">
    <property type="entry name" value="Serpin_CS"/>
</dbReference>
<dbReference type="GO" id="GO:0004867">
    <property type="term" value="F:serine-type endopeptidase inhibitor activity"/>
    <property type="evidence" value="ECO:0007669"/>
    <property type="project" value="InterPro"/>
</dbReference>
<dbReference type="PROSITE" id="PS00284">
    <property type="entry name" value="SERPIN"/>
    <property type="match status" value="1"/>
</dbReference>
<dbReference type="InterPro" id="IPR036186">
    <property type="entry name" value="Serpin_sf"/>
</dbReference>
<dbReference type="AlphaFoldDB" id="A0A8X7X9Y9"/>
<reference evidence="4 5" key="1">
    <citation type="journal article" date="2021" name="Cell">
        <title>Tracing the genetic footprints of vertebrate landing in non-teleost ray-finned fishes.</title>
        <authorList>
            <person name="Bi X."/>
            <person name="Wang K."/>
            <person name="Yang L."/>
            <person name="Pan H."/>
            <person name="Jiang H."/>
            <person name="Wei Q."/>
            <person name="Fang M."/>
            <person name="Yu H."/>
            <person name="Zhu C."/>
            <person name="Cai Y."/>
            <person name="He Y."/>
            <person name="Gan X."/>
            <person name="Zeng H."/>
            <person name="Yu D."/>
            <person name="Zhu Y."/>
            <person name="Jiang H."/>
            <person name="Qiu Q."/>
            <person name="Yang H."/>
            <person name="Zhang Y.E."/>
            <person name="Wang W."/>
            <person name="Zhu M."/>
            <person name="He S."/>
            <person name="Zhang G."/>
        </authorList>
    </citation>
    <scope>NUCLEOTIDE SEQUENCE [LARGE SCALE GENOMIC DNA]</scope>
    <source>
        <strain evidence="4">Bchr_013</strain>
    </source>
</reference>
<evidence type="ECO:0000313" key="5">
    <source>
        <dbReference type="Proteomes" id="UP000886611"/>
    </source>
</evidence>
<keyword evidence="5" id="KW-1185">Reference proteome</keyword>
<dbReference type="PANTHER" id="PTHR11461">
    <property type="entry name" value="SERINE PROTEASE INHIBITOR, SERPIN"/>
    <property type="match status" value="1"/>
</dbReference>
<dbReference type="InterPro" id="IPR042185">
    <property type="entry name" value="Serpin_sf_2"/>
</dbReference>
<feature type="non-terminal residue" evidence="4">
    <location>
        <position position="1"/>
    </location>
</feature>
<dbReference type="Gene3D" id="2.30.39.10">
    <property type="entry name" value="Alpha-1-antitrypsin, domain 1"/>
    <property type="match status" value="1"/>
</dbReference>
<evidence type="ECO:0000256" key="1">
    <source>
        <dbReference type="RuleBase" id="RU000411"/>
    </source>
</evidence>
<evidence type="ECO:0000256" key="2">
    <source>
        <dbReference type="SAM" id="MobiDB-lite"/>
    </source>
</evidence>
<dbReference type="SUPFAM" id="SSF56574">
    <property type="entry name" value="Serpins"/>
    <property type="match status" value="1"/>
</dbReference>
<proteinExistence type="inferred from homology"/>
<dbReference type="GO" id="GO:0005615">
    <property type="term" value="C:extracellular space"/>
    <property type="evidence" value="ECO:0007669"/>
    <property type="project" value="InterPro"/>
</dbReference>
<dbReference type="InterPro" id="IPR000215">
    <property type="entry name" value="Serpin_fam"/>
</dbReference>
<dbReference type="InterPro" id="IPR042178">
    <property type="entry name" value="Serpin_sf_1"/>
</dbReference>
<gene>
    <name evidence="4" type="primary">Serping1_0</name>
    <name evidence="4" type="ORF">GTO96_0003770</name>
</gene>
<dbReference type="GO" id="GO:0003676">
    <property type="term" value="F:nucleic acid binding"/>
    <property type="evidence" value="ECO:0007669"/>
    <property type="project" value="InterPro"/>
</dbReference>
<dbReference type="PANTHER" id="PTHR11461:SF159">
    <property type="entry name" value="PLASMA PROTEASE C1 INHIBITOR"/>
    <property type="match status" value="1"/>
</dbReference>
<comment type="caution">
    <text evidence="4">The sequence shown here is derived from an EMBL/GenBank/DDBJ whole genome shotgun (WGS) entry which is preliminary data.</text>
</comment>
<sequence>MFPFLGPKRVEKPHNMKKKKRMIQLLIDNCAAHNMLSHLDNVRFEFLPPNCTAVLQPLGLGIIRTLKVYYRKEMLRIILISITCRQQEIQINAKEAIEMIADAWTQPVYCIYTRLTHRRKPMKQMRMIAPTCAGDGQDDEEEEVENPPTASPSPLPYCHRYDVPWEFCEYGPSDSGRKILSESLIEFAFYLYKMKAAEKPDANVVFSPFSIASTLSLLLLGARGESRRDLEKELRYPENFSCIHEEMRHVAKTSLNLLTASKIFHRADIEMQPFFINQSQEFYGVLPEQLTNESSVNTEMINQWVSEKTQHKITTLVDNVGLDTDIIILNAIYYQGTWLTQFDPENTTMDSFRSPDKTVQVQMMKSENYKLFIKNDFHLKAKVAKFQLSGRTSLLVLLPFDSTPNSLVDLESKLELDTFLKLMRDLNAAELTDAMVALPKIILDTKTDLTWLLGDMMNFMHSYKSPNLCGMTPQNPLLISDSQHRAVIELSESGVEAAAATSVSVARTINVFEANHPFIFILWDEKNEVPLIMGQVVDPTSTS</sequence>
<dbReference type="Proteomes" id="UP000886611">
    <property type="component" value="Unassembled WGS sequence"/>
</dbReference>
<protein>
    <submittedName>
        <fullName evidence="4">IC1 inhibitor</fullName>
    </submittedName>
</protein>
<dbReference type="Gene3D" id="3.30.497.10">
    <property type="entry name" value="Antithrombin, subunit I, domain 2"/>
    <property type="match status" value="1"/>
</dbReference>
<comment type="similarity">
    <text evidence="1">Belongs to the serpin family.</text>
</comment>
<dbReference type="SMART" id="SM00093">
    <property type="entry name" value="SERPIN"/>
    <property type="match status" value="1"/>
</dbReference>
<accession>A0A8X7X9Y9</accession>
<dbReference type="InterPro" id="IPR004875">
    <property type="entry name" value="DDE_SF_endonuclease_dom"/>
</dbReference>
<evidence type="ECO:0000259" key="3">
    <source>
        <dbReference type="SMART" id="SM00093"/>
    </source>
</evidence>